<feature type="domain" description="F-box" evidence="1">
    <location>
        <begin position="643"/>
        <end position="667"/>
    </location>
</feature>
<dbReference type="OrthoDB" id="1102402at2759"/>
<proteinExistence type="predicted"/>
<evidence type="ECO:0000313" key="5">
    <source>
        <dbReference type="Proteomes" id="UP000188268"/>
    </source>
</evidence>
<organism evidence="4 5">
    <name type="scientific">Corchorus capsularis</name>
    <name type="common">Jute</name>
    <dbReference type="NCBI Taxonomy" id="210143"/>
    <lineage>
        <taxon>Eukaryota</taxon>
        <taxon>Viridiplantae</taxon>
        <taxon>Streptophyta</taxon>
        <taxon>Embryophyta</taxon>
        <taxon>Tracheophyta</taxon>
        <taxon>Spermatophyta</taxon>
        <taxon>Magnoliopsida</taxon>
        <taxon>eudicotyledons</taxon>
        <taxon>Gunneridae</taxon>
        <taxon>Pentapetalae</taxon>
        <taxon>rosids</taxon>
        <taxon>malvids</taxon>
        <taxon>Malvales</taxon>
        <taxon>Malvaceae</taxon>
        <taxon>Grewioideae</taxon>
        <taxon>Apeibeae</taxon>
        <taxon>Corchorus</taxon>
    </lineage>
</organism>
<dbReference type="InterPro" id="IPR006527">
    <property type="entry name" value="F-box-assoc_dom_typ1"/>
</dbReference>
<dbReference type="Pfam" id="PF00646">
    <property type="entry name" value="F-box"/>
    <property type="match status" value="2"/>
</dbReference>
<feature type="domain" description="F-box associated beta-propeller type 3" evidence="3">
    <location>
        <begin position="681"/>
        <end position="850"/>
    </location>
</feature>
<protein>
    <submittedName>
        <fullName evidence="4">Uncharacterized protein</fullName>
    </submittedName>
</protein>
<sequence>MDAVAAGNLPDDVMRDILLRIPIFLYNPFLNQHQTLSTKPYKVPYQKDKVIGFGYDSVKNDYKVVFWYELEYNYARGYNQLAQVYSLGMNCWRNLEIPDDDITPIFGKDDNKYAVFLNGGIHWLGYRRRRRCRNPNLKGVISFNVNSEEFQWFPLPEYVDLHSVMKIYNVYKDLLCVVYYVARLDGYYYDIWVMSKYGVQESWTRLHTLKRACPDYDNREFGGILMNGELLWENFKYGDDVHSCLTVEYPDDGKSMNIDQRIGSRFFIHKVSLVSLIIRRIELHPDSTAGQKEHAFVNDVEVAGNTVAPPSDVAKLNVGAAFHFGNRLGAILTMDAVVGNLPDDVMREILLRIPVKSILRFKSSSGRQLFIRLLTHDPFNVYLDLELPFTPYSLKGYRIIGSCNGLVCFYDGTQFFIYNPLLNQHKYKTLPLPNNVSGSGQYGYDKVIGFCYDSLSDDYKVVFWYNKEDNKQLVEAQVYTLGMNCWTKVETPDQYITVEIPYGKNSQAFLNGVIHWLGYGFSGEKLVITFDVSSEVFQWFPLPCYVGGAHINVYRDMLCVFDYVATSVNSNYDIFVMSKYGVQDSWRKLQLRVIEPELPPQPGNSLYRYLIGIMMNGEFVWENYIYTSVGTWEQLAMDTVAGNLPDDVLGDILLRIPVKSIIRFRLVTHQDPFNVYLELQHRTLPRPNNVSARYGDSMVIGFGYDSVSSDYKVVFWYSKEDNDQQLVEAQVYTLGLNYWRKVETPDHYITVDNYGTYLKSQAFLNGVIHWLGYGFNQKKLVISFNVSSEVFQWFPLPDYVHNCAVKVYRDMLCVGPAIGMVNSNYDIWVMSKYGVKESWTKLQFVLEQELPQQQPEVKA</sequence>
<reference evidence="4 5" key="1">
    <citation type="submission" date="2013-09" db="EMBL/GenBank/DDBJ databases">
        <title>Corchorus capsularis genome sequencing.</title>
        <authorList>
            <person name="Alam M."/>
            <person name="Haque M.S."/>
            <person name="Islam M.S."/>
            <person name="Emdad E.M."/>
            <person name="Islam M.M."/>
            <person name="Ahmed B."/>
            <person name="Halim A."/>
            <person name="Hossen Q.M.M."/>
            <person name="Hossain M.Z."/>
            <person name="Ahmed R."/>
            <person name="Khan M.M."/>
            <person name="Islam R."/>
            <person name="Rashid M.M."/>
            <person name="Khan S.A."/>
            <person name="Rahman M.S."/>
            <person name="Alam M."/>
        </authorList>
    </citation>
    <scope>NUCLEOTIDE SEQUENCE [LARGE SCALE GENOMIC DNA]</scope>
    <source>
        <strain evidence="5">cv. CVL-1</strain>
        <tissue evidence="4">Whole seedling</tissue>
    </source>
</reference>
<feature type="domain" description="F-box associated beta-propeller type 3" evidence="3">
    <location>
        <begin position="381"/>
        <end position="623"/>
    </location>
</feature>
<accession>A0A1R3G875</accession>
<dbReference type="Proteomes" id="UP000188268">
    <property type="component" value="Unassembled WGS sequence"/>
</dbReference>
<comment type="caution">
    <text evidence="4">The sequence shown here is derived from an EMBL/GenBank/DDBJ whole genome shotgun (WGS) entry which is preliminary data.</text>
</comment>
<evidence type="ECO:0000313" key="4">
    <source>
        <dbReference type="EMBL" id="OMO54304.1"/>
    </source>
</evidence>
<evidence type="ECO:0000259" key="2">
    <source>
        <dbReference type="Pfam" id="PF07734"/>
    </source>
</evidence>
<dbReference type="InterPro" id="IPR017451">
    <property type="entry name" value="F-box-assoc_interact_dom"/>
</dbReference>
<dbReference type="OMA" id="YKVVFWY"/>
<dbReference type="InterPro" id="IPR013187">
    <property type="entry name" value="F-box-assoc_dom_typ3"/>
</dbReference>
<dbReference type="EMBL" id="AWWV01014995">
    <property type="protein sequence ID" value="OMO54304.1"/>
    <property type="molecule type" value="Genomic_DNA"/>
</dbReference>
<name>A0A1R3G875_COCAP</name>
<evidence type="ECO:0000259" key="3">
    <source>
        <dbReference type="Pfam" id="PF08268"/>
    </source>
</evidence>
<feature type="domain" description="F-box" evidence="1">
    <location>
        <begin position="340"/>
        <end position="365"/>
    </location>
</feature>
<dbReference type="NCBIfam" id="TIGR01640">
    <property type="entry name" value="F_box_assoc_1"/>
    <property type="match status" value="3"/>
</dbReference>
<dbReference type="Pfam" id="PF08268">
    <property type="entry name" value="FBA_3"/>
    <property type="match status" value="2"/>
</dbReference>
<dbReference type="InterPro" id="IPR001810">
    <property type="entry name" value="F-box_dom"/>
</dbReference>
<dbReference type="InterPro" id="IPR050796">
    <property type="entry name" value="SCF_F-box_component"/>
</dbReference>
<evidence type="ECO:0000259" key="1">
    <source>
        <dbReference type="Pfam" id="PF00646"/>
    </source>
</evidence>
<dbReference type="PANTHER" id="PTHR31672:SF10">
    <property type="entry name" value="F-BOX DOMAIN-CONTAINING PROTEIN"/>
    <property type="match status" value="1"/>
</dbReference>
<gene>
    <name evidence="4" type="ORF">CCACVL1_27914</name>
</gene>
<dbReference type="Pfam" id="PF07734">
    <property type="entry name" value="FBA_1"/>
    <property type="match status" value="1"/>
</dbReference>
<feature type="domain" description="F-box associated beta-propeller type 1" evidence="2">
    <location>
        <begin position="23"/>
        <end position="210"/>
    </location>
</feature>
<dbReference type="AlphaFoldDB" id="A0A1R3G875"/>
<keyword evidence="5" id="KW-1185">Reference proteome</keyword>
<dbReference type="Gramene" id="OMO54304">
    <property type="protein sequence ID" value="OMO54304"/>
    <property type="gene ID" value="CCACVL1_27914"/>
</dbReference>
<dbReference type="PANTHER" id="PTHR31672">
    <property type="entry name" value="BNACNNG10540D PROTEIN"/>
    <property type="match status" value="1"/>
</dbReference>